<accession>A0A1I8FZY4</accession>
<name>A0A1I8FZY4_9PLAT</name>
<reference evidence="3" key="1">
    <citation type="submission" date="2016-11" db="UniProtKB">
        <authorList>
            <consortium name="WormBaseParasite"/>
        </authorList>
    </citation>
    <scope>IDENTIFICATION</scope>
</reference>
<organism evidence="2 3">
    <name type="scientific">Macrostomum lignano</name>
    <dbReference type="NCBI Taxonomy" id="282301"/>
    <lineage>
        <taxon>Eukaryota</taxon>
        <taxon>Metazoa</taxon>
        <taxon>Spiralia</taxon>
        <taxon>Lophotrochozoa</taxon>
        <taxon>Platyhelminthes</taxon>
        <taxon>Rhabditophora</taxon>
        <taxon>Macrostomorpha</taxon>
        <taxon>Macrostomida</taxon>
        <taxon>Macrostomidae</taxon>
        <taxon>Macrostomum</taxon>
    </lineage>
</organism>
<evidence type="ECO:0000313" key="2">
    <source>
        <dbReference type="Proteomes" id="UP000095280"/>
    </source>
</evidence>
<evidence type="ECO:0000256" key="1">
    <source>
        <dbReference type="SAM" id="MobiDB-lite"/>
    </source>
</evidence>
<keyword evidence="2" id="KW-1185">Reference proteome</keyword>
<dbReference type="Proteomes" id="UP000095280">
    <property type="component" value="Unplaced"/>
</dbReference>
<feature type="region of interest" description="Disordered" evidence="1">
    <location>
        <begin position="124"/>
        <end position="190"/>
    </location>
</feature>
<protein>
    <submittedName>
        <fullName evidence="3">ZP domain-containing protein</fullName>
    </submittedName>
</protein>
<evidence type="ECO:0000313" key="3">
    <source>
        <dbReference type="WBParaSite" id="maker-uti_cns_0000480-snap-gene-0.1-mRNA-1"/>
    </source>
</evidence>
<proteinExistence type="predicted"/>
<dbReference type="AlphaFoldDB" id="A0A1I8FZY4"/>
<sequence length="325" mass="35932">SDVGDLCYDIKLVAAKIGIFPLEFKSSAPKQNPVPVLPHDQRVLLAAFRSVSDNANNNYKHYQHYHYPNVYYHQIDYIDNINNNYSNYHINHNFTYHNYAYHNYVYNNNIDDITNDNYDDDTINDNTTTQSTPTTTPTTTTSTTSTTTTSTTPTTTATTSTTTTKPTTSTTTTPPTTTTPTTTTTTTTTPKPTICPLINGLSSNTYIPSYSISGVSSDPIFGYSISRSASGFMDIDLSAVNCRPNPVYIERICLYGNIKQANIRLQRSVTANLVFSELSFTTTGDAMADSLCYSIGFNISAVRIAPQLVKSYDSAATNFPVLRHH</sequence>
<dbReference type="WBParaSite" id="maker-uti_cns_0000480-snap-gene-0.1-mRNA-1">
    <property type="protein sequence ID" value="maker-uti_cns_0000480-snap-gene-0.1-mRNA-1"/>
    <property type="gene ID" value="maker-uti_cns_0000480-snap-gene-0.1"/>
</dbReference>